<organism evidence="1 2">
    <name type="scientific">Mauremys mutica</name>
    <name type="common">yellowpond turtle</name>
    <dbReference type="NCBI Taxonomy" id="74926"/>
    <lineage>
        <taxon>Eukaryota</taxon>
        <taxon>Metazoa</taxon>
        <taxon>Chordata</taxon>
        <taxon>Craniata</taxon>
        <taxon>Vertebrata</taxon>
        <taxon>Euteleostomi</taxon>
        <taxon>Archelosauria</taxon>
        <taxon>Testudinata</taxon>
        <taxon>Testudines</taxon>
        <taxon>Cryptodira</taxon>
        <taxon>Durocryptodira</taxon>
        <taxon>Testudinoidea</taxon>
        <taxon>Geoemydidae</taxon>
        <taxon>Geoemydinae</taxon>
        <taxon>Mauremys</taxon>
    </lineage>
</organism>
<dbReference type="Proteomes" id="UP000827986">
    <property type="component" value="Unassembled WGS sequence"/>
</dbReference>
<gene>
    <name evidence="1" type="ORF">KIL84_013587</name>
</gene>
<keyword evidence="2" id="KW-1185">Reference proteome</keyword>
<reference evidence="1" key="1">
    <citation type="submission" date="2021-09" db="EMBL/GenBank/DDBJ databases">
        <title>The genome of Mauremys mutica provides insights into the evolution of semi-aquatic lifestyle.</title>
        <authorList>
            <person name="Gong S."/>
            <person name="Gao Y."/>
        </authorList>
    </citation>
    <scope>NUCLEOTIDE SEQUENCE</scope>
    <source>
        <strain evidence="1">MM-2020</strain>
        <tissue evidence="1">Muscle</tissue>
    </source>
</reference>
<protein>
    <submittedName>
        <fullName evidence="1">Uncharacterized protein</fullName>
    </submittedName>
</protein>
<sequence length="114" mass="13520">MWKSKDSPTCEFGGDTNHGLSSEHLPSKILLQQDSFDSFHITRSHRVDDKLRLQSLMQLFQLPYRNYDYLQDNCYHWLDILINKCNLQKHIPQLKLFLASFRVKKAVFLIPQII</sequence>
<comment type="caution">
    <text evidence="1">The sequence shown here is derived from an EMBL/GenBank/DDBJ whole genome shotgun (WGS) entry which is preliminary data.</text>
</comment>
<evidence type="ECO:0000313" key="1">
    <source>
        <dbReference type="EMBL" id="KAH1168997.1"/>
    </source>
</evidence>
<dbReference type="EMBL" id="JAHDVG010000485">
    <property type="protein sequence ID" value="KAH1168997.1"/>
    <property type="molecule type" value="Genomic_DNA"/>
</dbReference>
<dbReference type="AlphaFoldDB" id="A0A9D3WVR4"/>
<name>A0A9D3WVR4_9SAUR</name>
<accession>A0A9D3WVR4</accession>
<evidence type="ECO:0000313" key="2">
    <source>
        <dbReference type="Proteomes" id="UP000827986"/>
    </source>
</evidence>
<proteinExistence type="predicted"/>